<evidence type="ECO:0000259" key="5">
    <source>
        <dbReference type="Pfam" id="PF00501"/>
    </source>
</evidence>
<dbReference type="InterPro" id="IPR045851">
    <property type="entry name" value="AMP-bd_C_sf"/>
</dbReference>
<gene>
    <name evidence="7" type="ORF">KV203_17125</name>
</gene>
<dbReference type="Pfam" id="PF13193">
    <property type="entry name" value="AMP-binding_C"/>
    <property type="match status" value="1"/>
</dbReference>
<accession>A0ABX8S949</accession>
<name>A0ABX8S949_9ACTN</name>
<dbReference type="InterPro" id="IPR020845">
    <property type="entry name" value="AMP-binding_CS"/>
</dbReference>
<keyword evidence="3" id="KW-0547">Nucleotide-binding</keyword>
<evidence type="ECO:0000256" key="1">
    <source>
        <dbReference type="ARBA" id="ARBA00006432"/>
    </source>
</evidence>
<dbReference type="Proteomes" id="UP000887023">
    <property type="component" value="Chromosome"/>
</dbReference>
<sequence>MVDTTVTELLNRVRDRHDIAVRFEDSSQSWADHVAGAAGRAAWLRARLDPTRPPHFGVLADNSPEFSALLIGAALSGSVLVGLNTTRRGTALTRDIARTDCQLVLTEAGYEPLLAGLDLGVPVLRIDSAQWARELAPHAGARYDPVPATPDDLLMLVFTSGTSGEPKAVRCTHDKVGFPGAVLAERMGLGAADTVYLTMPMFHSNAIMAGWSVALSGGTNLAIRRRFSASAFLADVRRFGATFANYVGKPLAYVLATPERPDDADNPLRMMYGNEASAAVSQRFGERFGVLMLDAFGSSEGGIGIPPDPTAPPGALGRLPAGVAVLDEAGRPCPPGVIGELVNTDGPGFFAGYYRDPAADAERMRDGRYHSGDLGYLDEQGYVYFAGRTSGWLRVDGENLGTAPIERILVRCPAIERAAVYAVPDPDGGDRAAAAVVAATLTPAMLTEFLAAQPDLGPKQRPRYVRIAADLPQTATFKVAVRELQTQGLDTDDPIWEWRDGSYQPLEAAVTEKPAG</sequence>
<dbReference type="InterPro" id="IPR000873">
    <property type="entry name" value="AMP-dep_synth/lig_dom"/>
</dbReference>
<dbReference type="PANTHER" id="PTHR43107:SF15">
    <property type="entry name" value="FATTY ACID TRANSPORT PROTEIN 3, ISOFORM A"/>
    <property type="match status" value="1"/>
</dbReference>
<dbReference type="InterPro" id="IPR025110">
    <property type="entry name" value="AMP-bd_C"/>
</dbReference>
<dbReference type="SUPFAM" id="SSF56801">
    <property type="entry name" value="Acetyl-CoA synthetase-like"/>
    <property type="match status" value="1"/>
</dbReference>
<keyword evidence="2 7" id="KW-0436">Ligase</keyword>
<feature type="domain" description="AMP-dependent synthetase/ligase" evidence="5">
    <location>
        <begin position="17"/>
        <end position="354"/>
    </location>
</feature>
<evidence type="ECO:0000256" key="3">
    <source>
        <dbReference type="ARBA" id="ARBA00022741"/>
    </source>
</evidence>
<evidence type="ECO:0000313" key="8">
    <source>
        <dbReference type="Proteomes" id="UP000887023"/>
    </source>
</evidence>
<protein>
    <submittedName>
        <fullName evidence="7">Long-chain-fatty-acid--CoA ligase</fullName>
    </submittedName>
</protein>
<dbReference type="PROSITE" id="PS00455">
    <property type="entry name" value="AMP_BINDING"/>
    <property type="match status" value="1"/>
</dbReference>
<organism evidence="7 8">
    <name type="scientific">Skermania pinensis</name>
    <dbReference type="NCBI Taxonomy" id="39122"/>
    <lineage>
        <taxon>Bacteria</taxon>
        <taxon>Bacillati</taxon>
        <taxon>Actinomycetota</taxon>
        <taxon>Actinomycetes</taxon>
        <taxon>Mycobacteriales</taxon>
        <taxon>Gordoniaceae</taxon>
        <taxon>Skermania</taxon>
    </lineage>
</organism>
<dbReference type="GO" id="GO:0016874">
    <property type="term" value="F:ligase activity"/>
    <property type="evidence" value="ECO:0007669"/>
    <property type="project" value="UniProtKB-KW"/>
</dbReference>
<dbReference type="PANTHER" id="PTHR43107">
    <property type="entry name" value="LONG-CHAIN FATTY ACID TRANSPORT PROTEIN"/>
    <property type="match status" value="1"/>
</dbReference>
<evidence type="ECO:0000313" key="7">
    <source>
        <dbReference type="EMBL" id="QXQ13519.1"/>
    </source>
</evidence>
<dbReference type="InterPro" id="IPR042099">
    <property type="entry name" value="ANL_N_sf"/>
</dbReference>
<reference evidence="7" key="1">
    <citation type="submission" date="2021-07" db="EMBL/GenBank/DDBJ databases">
        <title>Candidatus Kaistella beijingensis sp. nov. isolated from a municipal wastewater treatment plant is involved in sludge foaming.</title>
        <authorList>
            <person name="Song Y."/>
            <person name="Liu S.-J."/>
        </authorList>
    </citation>
    <scope>NUCLEOTIDE SEQUENCE</scope>
    <source>
        <strain evidence="7">DSM 43998</strain>
    </source>
</reference>
<proteinExistence type="inferred from homology"/>
<evidence type="ECO:0000256" key="4">
    <source>
        <dbReference type="ARBA" id="ARBA00022840"/>
    </source>
</evidence>
<dbReference type="Gene3D" id="3.30.300.30">
    <property type="match status" value="1"/>
</dbReference>
<keyword evidence="4" id="KW-0067">ATP-binding</keyword>
<keyword evidence="8" id="KW-1185">Reference proteome</keyword>
<dbReference type="RefSeq" id="WP_066474218.1">
    <property type="nucleotide sequence ID" value="NZ_CBCRUZ010000007.1"/>
</dbReference>
<dbReference type="EMBL" id="CP079105">
    <property type="protein sequence ID" value="QXQ13519.1"/>
    <property type="molecule type" value="Genomic_DNA"/>
</dbReference>
<dbReference type="Pfam" id="PF00501">
    <property type="entry name" value="AMP-binding"/>
    <property type="match status" value="1"/>
</dbReference>
<evidence type="ECO:0000259" key="6">
    <source>
        <dbReference type="Pfam" id="PF13193"/>
    </source>
</evidence>
<comment type="similarity">
    <text evidence="1">Belongs to the ATP-dependent AMP-binding enzyme family.</text>
</comment>
<feature type="domain" description="AMP-binding enzyme C-terminal" evidence="6">
    <location>
        <begin position="405"/>
        <end position="478"/>
    </location>
</feature>
<evidence type="ECO:0000256" key="2">
    <source>
        <dbReference type="ARBA" id="ARBA00022598"/>
    </source>
</evidence>
<dbReference type="Gene3D" id="3.40.50.12780">
    <property type="entry name" value="N-terminal domain of ligase-like"/>
    <property type="match status" value="1"/>
</dbReference>